<keyword evidence="3" id="KW-1185">Reference proteome</keyword>
<protein>
    <submittedName>
        <fullName evidence="2">Uncharacterized protein</fullName>
    </submittedName>
</protein>
<accession>C0BYJ4</accession>
<feature type="region of interest" description="Disordered" evidence="1">
    <location>
        <begin position="1"/>
        <end position="35"/>
    </location>
</feature>
<organism evidence="2 3">
    <name type="scientific">[Clostridium] hylemonae DSM 15053</name>
    <dbReference type="NCBI Taxonomy" id="553973"/>
    <lineage>
        <taxon>Bacteria</taxon>
        <taxon>Bacillati</taxon>
        <taxon>Bacillota</taxon>
        <taxon>Clostridia</taxon>
        <taxon>Lachnospirales</taxon>
        <taxon>Lachnospiraceae</taxon>
    </lineage>
</organism>
<dbReference type="STRING" id="553973.CLOHYLEM_04883"/>
<evidence type="ECO:0000313" key="3">
    <source>
        <dbReference type="Proteomes" id="UP000004893"/>
    </source>
</evidence>
<proteinExistence type="predicted"/>
<evidence type="ECO:0000313" key="2">
    <source>
        <dbReference type="EMBL" id="EEG74922.1"/>
    </source>
</evidence>
<comment type="caution">
    <text evidence="2">The sequence shown here is derived from an EMBL/GenBank/DDBJ whole genome shotgun (WGS) entry which is preliminary data.</text>
</comment>
<feature type="compositionally biased region" description="Low complexity" evidence="1">
    <location>
        <begin position="1"/>
        <end position="11"/>
    </location>
</feature>
<dbReference type="HOGENOM" id="CLU_3060164_0_0_9"/>
<reference evidence="2" key="1">
    <citation type="submission" date="2009-02" db="EMBL/GenBank/DDBJ databases">
        <authorList>
            <person name="Fulton L."/>
            <person name="Clifton S."/>
            <person name="Fulton B."/>
            <person name="Xu J."/>
            <person name="Minx P."/>
            <person name="Pepin K.H."/>
            <person name="Johnson M."/>
            <person name="Bhonagiri V."/>
            <person name="Nash W.E."/>
            <person name="Mardis E.R."/>
            <person name="Wilson R.K."/>
        </authorList>
    </citation>
    <scope>NUCLEOTIDE SEQUENCE [LARGE SCALE GENOMIC DNA]</scope>
    <source>
        <strain evidence="2">DSM 15053</strain>
    </source>
</reference>
<gene>
    <name evidence="2" type="ORF">CLOHYLEM_04883</name>
</gene>
<dbReference type="EMBL" id="ABYI02000018">
    <property type="protein sequence ID" value="EEG74922.1"/>
    <property type="molecule type" value="Genomic_DNA"/>
</dbReference>
<evidence type="ECO:0000256" key="1">
    <source>
        <dbReference type="SAM" id="MobiDB-lite"/>
    </source>
</evidence>
<name>C0BYJ4_9FIRM</name>
<dbReference type="AlphaFoldDB" id="C0BYJ4"/>
<dbReference type="Proteomes" id="UP000004893">
    <property type="component" value="Unassembled WGS sequence"/>
</dbReference>
<reference evidence="2" key="2">
    <citation type="submission" date="2013-06" db="EMBL/GenBank/DDBJ databases">
        <title>Draft genome sequence of Clostridium hylemonae (DSM 15053).</title>
        <authorList>
            <person name="Sudarsanam P."/>
            <person name="Ley R."/>
            <person name="Guruge J."/>
            <person name="Turnbaugh P.J."/>
            <person name="Mahowald M."/>
            <person name="Liep D."/>
            <person name="Gordon J."/>
        </authorList>
    </citation>
    <scope>NUCLEOTIDE SEQUENCE</scope>
    <source>
        <strain evidence="2">DSM 15053</strain>
    </source>
</reference>
<sequence>MTAAAVTAARPADAEKMTRAGRMTGTQKTPCDDTSSHGAFQSSLFIHLFISTQ</sequence>